<reference evidence="7 8" key="1">
    <citation type="submission" date="2019-05" db="EMBL/GenBank/DDBJ databases">
        <authorList>
            <person name="Lee S.D."/>
        </authorList>
    </citation>
    <scope>NUCLEOTIDE SEQUENCE [LARGE SCALE GENOMIC DNA]</scope>
    <source>
        <strain evidence="7 8">YC2-7</strain>
    </source>
</reference>
<dbReference type="Pfam" id="PF00877">
    <property type="entry name" value="NLPC_P60"/>
    <property type="match status" value="1"/>
</dbReference>
<dbReference type="InterPro" id="IPR038765">
    <property type="entry name" value="Papain-like_cys_pep_sf"/>
</dbReference>
<evidence type="ECO:0000256" key="2">
    <source>
        <dbReference type="ARBA" id="ARBA00022670"/>
    </source>
</evidence>
<dbReference type="GO" id="GO:0008234">
    <property type="term" value="F:cysteine-type peptidase activity"/>
    <property type="evidence" value="ECO:0007669"/>
    <property type="project" value="UniProtKB-KW"/>
</dbReference>
<dbReference type="Gene3D" id="3.90.1720.10">
    <property type="entry name" value="endopeptidase domain like (from Nostoc punctiforme)"/>
    <property type="match status" value="1"/>
</dbReference>
<keyword evidence="8" id="KW-1185">Reference proteome</keyword>
<evidence type="ECO:0000256" key="5">
    <source>
        <dbReference type="SAM" id="SignalP"/>
    </source>
</evidence>
<keyword evidence="3" id="KW-0378">Hydrolase</keyword>
<keyword evidence="5" id="KW-0732">Signal</keyword>
<dbReference type="PROSITE" id="PS51935">
    <property type="entry name" value="NLPC_P60"/>
    <property type="match status" value="1"/>
</dbReference>
<dbReference type="InterPro" id="IPR051794">
    <property type="entry name" value="PG_Endopeptidase_C40"/>
</dbReference>
<reference evidence="7 8" key="2">
    <citation type="submission" date="2020-06" db="EMBL/GenBank/DDBJ databases">
        <title>Antribacter stalactiti gen. nov., sp. nov., a new member of the family Nacardiaceae isolated from a cave.</title>
        <authorList>
            <person name="Kim I.S."/>
        </authorList>
    </citation>
    <scope>NUCLEOTIDE SEQUENCE [LARGE SCALE GENOMIC DNA]</scope>
    <source>
        <strain evidence="7 8">YC2-7</strain>
    </source>
</reference>
<evidence type="ECO:0000256" key="4">
    <source>
        <dbReference type="ARBA" id="ARBA00022807"/>
    </source>
</evidence>
<name>A0A848KEX5_9NOCA</name>
<dbReference type="Proteomes" id="UP000535543">
    <property type="component" value="Unassembled WGS sequence"/>
</dbReference>
<protein>
    <submittedName>
        <fullName evidence="7">NlpC/P60 family protein</fullName>
    </submittedName>
</protein>
<evidence type="ECO:0000313" key="8">
    <source>
        <dbReference type="Proteomes" id="UP000535543"/>
    </source>
</evidence>
<keyword evidence="4" id="KW-0788">Thiol protease</keyword>
<dbReference type="PANTHER" id="PTHR47359:SF3">
    <property type="entry name" value="NLP_P60 DOMAIN-CONTAINING PROTEIN-RELATED"/>
    <property type="match status" value="1"/>
</dbReference>
<dbReference type="EMBL" id="VCQU01000001">
    <property type="protein sequence ID" value="NMN94507.1"/>
    <property type="molecule type" value="Genomic_DNA"/>
</dbReference>
<dbReference type="SUPFAM" id="SSF54001">
    <property type="entry name" value="Cysteine proteinases"/>
    <property type="match status" value="1"/>
</dbReference>
<dbReference type="InterPro" id="IPR000064">
    <property type="entry name" value="NLP_P60_dom"/>
</dbReference>
<feature type="domain" description="NlpC/P60" evidence="6">
    <location>
        <begin position="75"/>
        <end position="188"/>
    </location>
</feature>
<comment type="caution">
    <text evidence="7">The sequence shown here is derived from an EMBL/GenBank/DDBJ whole genome shotgun (WGS) entry which is preliminary data.</text>
</comment>
<evidence type="ECO:0000256" key="1">
    <source>
        <dbReference type="ARBA" id="ARBA00007074"/>
    </source>
</evidence>
<dbReference type="GO" id="GO:0006508">
    <property type="term" value="P:proteolysis"/>
    <property type="evidence" value="ECO:0007669"/>
    <property type="project" value="UniProtKB-KW"/>
</dbReference>
<comment type="similarity">
    <text evidence="1">Belongs to the peptidase C40 family.</text>
</comment>
<evidence type="ECO:0000313" key="7">
    <source>
        <dbReference type="EMBL" id="NMN94507.1"/>
    </source>
</evidence>
<keyword evidence="2" id="KW-0645">Protease</keyword>
<organism evidence="7 8">
    <name type="scientific">Antrihabitans stalactiti</name>
    <dbReference type="NCBI Taxonomy" id="2584121"/>
    <lineage>
        <taxon>Bacteria</taxon>
        <taxon>Bacillati</taxon>
        <taxon>Actinomycetota</taxon>
        <taxon>Actinomycetes</taxon>
        <taxon>Mycobacteriales</taxon>
        <taxon>Nocardiaceae</taxon>
        <taxon>Antrihabitans</taxon>
    </lineage>
</organism>
<sequence>MRGAVVVGAVGAATVGGAAISAAPASAATINVPGIGNFEVPDLPQLPQFPAPQLPDTFNSLPMPSLPSLSVPNNSTVGQRALDAARTKIGAMYAWGGTGPYAFDCSGLVQWAYHQAGIDLPRTSYEQMNVGAPVSEANLQPGDIIITNGGGHVTLYAGNGQILHASTAGEPVKYSPLSSQTFYAARRI</sequence>
<proteinExistence type="inferred from homology"/>
<gene>
    <name evidence="7" type="ORF">FGL95_05570</name>
</gene>
<feature type="signal peptide" evidence="5">
    <location>
        <begin position="1"/>
        <end position="27"/>
    </location>
</feature>
<dbReference type="AlphaFoldDB" id="A0A848KEX5"/>
<evidence type="ECO:0000259" key="6">
    <source>
        <dbReference type="PROSITE" id="PS51935"/>
    </source>
</evidence>
<feature type="chain" id="PRO_5032646589" evidence="5">
    <location>
        <begin position="28"/>
        <end position="188"/>
    </location>
</feature>
<accession>A0A848KEX5</accession>
<dbReference type="PANTHER" id="PTHR47359">
    <property type="entry name" value="PEPTIDOGLYCAN DL-ENDOPEPTIDASE CWLO"/>
    <property type="match status" value="1"/>
</dbReference>
<evidence type="ECO:0000256" key="3">
    <source>
        <dbReference type="ARBA" id="ARBA00022801"/>
    </source>
</evidence>